<evidence type="ECO:0000313" key="2">
    <source>
        <dbReference type="EMBL" id="PAA50793.1"/>
    </source>
</evidence>
<protein>
    <recommendedName>
        <fullName evidence="4">DUF4806 domain-containing protein</fullName>
    </recommendedName>
</protein>
<dbReference type="PANTHER" id="PTHR34153:SF2">
    <property type="entry name" value="SI:CH211-262H13.3-RELATED"/>
    <property type="match status" value="1"/>
</dbReference>
<sequence>LFYILDFGGQFVEYAPEAWMIGLRTCQWPRVSNERLKVLRSKGSIPETDWETHSCTILSKCDNEVTARRRCKKAEAGQDELTTDAEQPRRRSQTSRFVEEVPPESRRRRLSSDSADSGTATTKRKRSSSKRSQPTPSVRSDSESGSESGSETAMPPPFPGQPATHPQSNGSTGCGTPTPADCHVLTTEQSRESSTGGAMAASITTPSRPSKAASTPAVASMIMTPRHTLDSAQSSANMGLSRFEVKVLRELASIRETVEVITRKLSVISNGLHQQDLPDIPHCLPVKSMEQMDSLLEWLGDKKHEKLMAQKLAHVGGKDARELIRRMLRNVVAAEVLLQFNFTGVGPKKAFKNTTLHRVVVRAARLGNTMFTDKEIDDSIAHSLMHAGDILRKHDKSK</sequence>
<dbReference type="EMBL" id="NIVC01003563">
    <property type="protein sequence ID" value="PAA50793.1"/>
    <property type="molecule type" value="Genomic_DNA"/>
</dbReference>
<evidence type="ECO:0000313" key="3">
    <source>
        <dbReference type="Proteomes" id="UP000215902"/>
    </source>
</evidence>
<dbReference type="AlphaFoldDB" id="A0A267DNB9"/>
<feature type="compositionally biased region" description="Polar residues" evidence="1">
    <location>
        <begin position="186"/>
        <end position="208"/>
    </location>
</feature>
<evidence type="ECO:0000256" key="1">
    <source>
        <dbReference type="SAM" id="MobiDB-lite"/>
    </source>
</evidence>
<feature type="compositionally biased region" description="Low complexity" evidence="1">
    <location>
        <begin position="112"/>
        <end position="121"/>
    </location>
</feature>
<comment type="caution">
    <text evidence="2">The sequence shown here is derived from an EMBL/GenBank/DDBJ whole genome shotgun (WGS) entry which is preliminary data.</text>
</comment>
<feature type="compositionally biased region" description="Polar residues" evidence="1">
    <location>
        <begin position="164"/>
        <end position="175"/>
    </location>
</feature>
<dbReference type="Proteomes" id="UP000215902">
    <property type="component" value="Unassembled WGS sequence"/>
</dbReference>
<feature type="region of interest" description="Disordered" evidence="1">
    <location>
        <begin position="73"/>
        <end position="212"/>
    </location>
</feature>
<keyword evidence="3" id="KW-1185">Reference proteome</keyword>
<dbReference type="OrthoDB" id="8963639at2759"/>
<dbReference type="PANTHER" id="PTHR34153">
    <property type="entry name" value="SI:CH211-262H13.3-RELATED-RELATED"/>
    <property type="match status" value="1"/>
</dbReference>
<proteinExistence type="predicted"/>
<gene>
    <name evidence="2" type="ORF">BOX15_Mlig010901g2</name>
</gene>
<feature type="non-terminal residue" evidence="2">
    <location>
        <position position="1"/>
    </location>
</feature>
<organism evidence="2 3">
    <name type="scientific">Macrostomum lignano</name>
    <dbReference type="NCBI Taxonomy" id="282301"/>
    <lineage>
        <taxon>Eukaryota</taxon>
        <taxon>Metazoa</taxon>
        <taxon>Spiralia</taxon>
        <taxon>Lophotrochozoa</taxon>
        <taxon>Platyhelminthes</taxon>
        <taxon>Rhabditophora</taxon>
        <taxon>Macrostomorpha</taxon>
        <taxon>Macrostomida</taxon>
        <taxon>Macrostomidae</taxon>
        <taxon>Macrostomum</taxon>
    </lineage>
</organism>
<name>A0A267DNB9_9PLAT</name>
<evidence type="ECO:0008006" key="4">
    <source>
        <dbReference type="Google" id="ProtNLM"/>
    </source>
</evidence>
<reference evidence="2 3" key="1">
    <citation type="submission" date="2017-06" db="EMBL/GenBank/DDBJ databases">
        <title>A platform for efficient transgenesis in Macrostomum lignano, a flatworm model organism for stem cell research.</title>
        <authorList>
            <person name="Berezikov E."/>
        </authorList>
    </citation>
    <scope>NUCLEOTIDE SEQUENCE [LARGE SCALE GENOMIC DNA]</scope>
    <source>
        <strain evidence="2">DV1</strain>
        <tissue evidence="2">Whole organism</tissue>
    </source>
</reference>
<accession>A0A267DNB9</accession>